<keyword evidence="1" id="KW-1133">Transmembrane helix</keyword>
<dbReference type="EMBL" id="MBFR01000062">
    <property type="protein sequence ID" value="PVU95194.1"/>
    <property type="molecule type" value="Genomic_DNA"/>
</dbReference>
<feature type="transmembrane region" description="Helical" evidence="1">
    <location>
        <begin position="99"/>
        <end position="117"/>
    </location>
</feature>
<dbReference type="Pfam" id="PF01569">
    <property type="entry name" value="PAP2"/>
    <property type="match status" value="1"/>
</dbReference>
<keyword evidence="1" id="KW-0472">Membrane</keyword>
<feature type="transmembrane region" description="Helical" evidence="1">
    <location>
        <begin position="69"/>
        <end position="87"/>
    </location>
</feature>
<dbReference type="PANTHER" id="PTHR14969">
    <property type="entry name" value="SPHINGOSINE-1-PHOSPHATE PHOSPHOHYDROLASE"/>
    <property type="match status" value="1"/>
</dbReference>
<dbReference type="Gene3D" id="1.20.144.10">
    <property type="entry name" value="Phosphatidic acid phosphatase type 2/haloperoxidase"/>
    <property type="match status" value="1"/>
</dbReference>
<dbReference type="Proteomes" id="UP000245383">
    <property type="component" value="Unassembled WGS sequence"/>
</dbReference>
<dbReference type="PANTHER" id="PTHR14969:SF13">
    <property type="entry name" value="AT30094P"/>
    <property type="match status" value="1"/>
</dbReference>
<evidence type="ECO:0000259" key="2">
    <source>
        <dbReference type="SMART" id="SM00014"/>
    </source>
</evidence>
<dbReference type="InterPro" id="IPR036938">
    <property type="entry name" value="PAP2/HPO_sf"/>
</dbReference>
<organism evidence="3 4">
    <name type="scientific">Smittium simulii</name>
    <dbReference type="NCBI Taxonomy" id="133385"/>
    <lineage>
        <taxon>Eukaryota</taxon>
        <taxon>Fungi</taxon>
        <taxon>Fungi incertae sedis</taxon>
        <taxon>Zoopagomycota</taxon>
        <taxon>Kickxellomycotina</taxon>
        <taxon>Harpellomycetes</taxon>
        <taxon>Harpellales</taxon>
        <taxon>Legeriomycetaceae</taxon>
        <taxon>Smittium</taxon>
    </lineage>
</organism>
<name>A0A2T9YSG4_9FUNG</name>
<dbReference type="GO" id="GO:0042392">
    <property type="term" value="F:sphingosine-1-phosphate phosphatase activity"/>
    <property type="evidence" value="ECO:0007669"/>
    <property type="project" value="TreeGrafter"/>
</dbReference>
<keyword evidence="4" id="KW-1185">Reference proteome</keyword>
<dbReference type="SUPFAM" id="SSF48317">
    <property type="entry name" value="Acid phosphatase/Vanadium-dependent haloperoxidase"/>
    <property type="match status" value="1"/>
</dbReference>
<dbReference type="STRING" id="133385.A0A2T9YSG4"/>
<keyword evidence="1" id="KW-0812">Transmembrane</keyword>
<feature type="transmembrane region" description="Helical" evidence="1">
    <location>
        <begin position="6"/>
        <end position="25"/>
    </location>
</feature>
<feature type="transmembrane region" description="Helical" evidence="1">
    <location>
        <begin position="137"/>
        <end position="157"/>
    </location>
</feature>
<evidence type="ECO:0000256" key="1">
    <source>
        <dbReference type="SAM" id="Phobius"/>
    </source>
</evidence>
<feature type="domain" description="Phosphatidic acid phosphatase type 2/haloperoxidase" evidence="2">
    <location>
        <begin position="30"/>
        <end position="141"/>
    </location>
</feature>
<evidence type="ECO:0000313" key="3">
    <source>
        <dbReference type="EMBL" id="PVU95194.1"/>
    </source>
</evidence>
<reference evidence="3 4" key="1">
    <citation type="journal article" date="2018" name="MBio">
        <title>Comparative Genomics Reveals the Core Gene Toolbox for the Fungus-Insect Symbiosis.</title>
        <authorList>
            <person name="Wang Y."/>
            <person name="Stata M."/>
            <person name="Wang W."/>
            <person name="Stajich J.E."/>
            <person name="White M.M."/>
            <person name="Moncalvo J.M."/>
        </authorList>
    </citation>
    <scope>NUCLEOTIDE SEQUENCE [LARGE SCALE GENOMIC DNA]</scope>
    <source>
        <strain evidence="3 4">SWE-8-4</strain>
    </source>
</reference>
<evidence type="ECO:0000313" key="4">
    <source>
        <dbReference type="Proteomes" id="UP000245383"/>
    </source>
</evidence>
<dbReference type="InterPro" id="IPR000326">
    <property type="entry name" value="PAP2/HPO"/>
</dbReference>
<proteinExistence type="predicted"/>
<dbReference type="AlphaFoldDB" id="A0A2T9YSG4"/>
<gene>
    <name evidence="3" type="ORF">BB561_001977</name>
</gene>
<comment type="caution">
    <text evidence="3">The sequence shown here is derived from an EMBL/GenBank/DDBJ whole genome shotgun (WGS) entry which is preliminary data.</text>
</comment>
<dbReference type="OrthoDB" id="302705at2759"/>
<accession>A0A2T9YSG4</accession>
<dbReference type="SMART" id="SM00014">
    <property type="entry name" value="acidPPc"/>
    <property type="match status" value="1"/>
</dbReference>
<sequence>MLETLGFSIHYLPYFIVITQGLALLFTRRLYFAAFLGGQVINELINNVLKKMFKQPRPSGKGMGYGMPSAHAQFFTFLFFYLISNIKTKSNFIEQSKRVVAPVLFSLLVLVCWSRVYHGYHTLIQVLVGVSFGVGFSYSWTHIVASIITSNAFSWLIQRKYIMLLCLNNDLDYYKPATSLFSLDRKHLSVKNN</sequence>
<dbReference type="UniPathway" id="UPA00378"/>
<protein>
    <recommendedName>
        <fullName evidence="2">Phosphatidic acid phosphatase type 2/haloperoxidase domain-containing protein</fullName>
    </recommendedName>
</protein>